<accession>A0A2I7K5L7</accession>
<feature type="domain" description="GmrSD restriction endonucleases N-terminal" evidence="1">
    <location>
        <begin position="16"/>
        <end position="103"/>
    </location>
</feature>
<dbReference type="AlphaFoldDB" id="A0A2I7K5L7"/>
<evidence type="ECO:0000313" key="2">
    <source>
        <dbReference type="EMBL" id="AUQ97896.1"/>
    </source>
</evidence>
<evidence type="ECO:0000313" key="3">
    <source>
        <dbReference type="Proteomes" id="UP000236447"/>
    </source>
</evidence>
<protein>
    <recommendedName>
        <fullName evidence="1">GmrSD restriction endonucleases N-terminal domain-containing protein</fullName>
    </recommendedName>
</protein>
<dbReference type="Proteomes" id="UP000236447">
    <property type="component" value="Chromosome"/>
</dbReference>
<dbReference type="Pfam" id="PF03235">
    <property type="entry name" value="GmrSD_N"/>
    <property type="match status" value="1"/>
</dbReference>
<evidence type="ECO:0000259" key="1">
    <source>
        <dbReference type="Pfam" id="PF03235"/>
    </source>
</evidence>
<name>A0A2I7K5L7_9RHOB</name>
<reference evidence="2 3" key="2">
    <citation type="journal article" date="2017" name="Genome Biol. Evol.">
        <title>Trajectories and Drivers of Genome Evolution in Surface-Associated Marine Phaeobacter.</title>
        <authorList>
            <person name="Freese H.M."/>
            <person name="Sikorski J."/>
            <person name="Bunk B."/>
            <person name="Scheuner C."/>
            <person name="Meier-Kolthoff J.P."/>
            <person name="Sproer C."/>
            <person name="Gram L."/>
            <person name="Overmann J."/>
        </authorList>
    </citation>
    <scope>NUCLEOTIDE SEQUENCE [LARGE SCALE GENOMIC DNA]</scope>
    <source>
        <strain evidence="2 3">P88</strain>
    </source>
</reference>
<organism evidence="2 3">
    <name type="scientific">Phaeobacter inhibens</name>
    <dbReference type="NCBI Taxonomy" id="221822"/>
    <lineage>
        <taxon>Bacteria</taxon>
        <taxon>Pseudomonadati</taxon>
        <taxon>Pseudomonadota</taxon>
        <taxon>Alphaproteobacteria</taxon>
        <taxon>Rhodobacterales</taxon>
        <taxon>Roseobacteraceae</taxon>
        <taxon>Phaeobacter</taxon>
    </lineage>
</organism>
<dbReference type="InterPro" id="IPR004919">
    <property type="entry name" value="GmrSD_N"/>
</dbReference>
<dbReference type="RefSeq" id="WP_102883002.1">
    <property type="nucleotide sequence ID" value="NZ_CP010725.1"/>
</dbReference>
<sequence length="105" mass="12025">MTRQRPQPKPGRPKYHDFITDIEKGIINTPEFQRESAWPIEKTAALLDSKVKSQPIGTFILWKTNQRMGDVKDMGNLPLPVTPDDRQVEYVLGGQQRMTSLLVAY</sequence>
<dbReference type="EMBL" id="CP010725">
    <property type="protein sequence ID" value="AUQ97896.1"/>
    <property type="molecule type" value="Genomic_DNA"/>
</dbReference>
<reference evidence="2 3" key="1">
    <citation type="journal article" date="2017" name="Front. Microbiol.">
        <title>Phaeobacter piscinae sp. nov., a species of the Roseobacter group and potential aquaculture probiont.</title>
        <authorList>
            <person name="Sonnenschein E.C."/>
            <person name="Phippen C.B.W."/>
            <person name="Nielsen K.F."/>
            <person name="Mateiu R.V."/>
            <person name="Melchiorsen J."/>
            <person name="Gram L."/>
            <person name="Overmann J."/>
            <person name="Freese H.M."/>
        </authorList>
    </citation>
    <scope>NUCLEOTIDE SEQUENCE [LARGE SCALE GENOMIC DNA]</scope>
    <source>
        <strain evidence="2 3">P88</strain>
    </source>
</reference>
<gene>
    <name evidence="2" type="ORF">PhaeoP88_00498</name>
</gene>
<proteinExistence type="predicted"/>